<dbReference type="OrthoDB" id="9991235at2759"/>
<dbReference type="Gene3D" id="3.30.70.2760">
    <property type="match status" value="1"/>
</dbReference>
<evidence type="ECO:0000256" key="1">
    <source>
        <dbReference type="SAM" id="MobiDB-lite"/>
    </source>
</evidence>
<sequence>MEGKAYIDGKAVPCLMTLCQVQALFPQGVLGLRECFGGKSYVIPEADGSVRLKAGSSYSLGSSAAAREWSSPGATQGRVSEARNWDPSATTLPRSAAVFVNTPVAVSTSDAADETLLIPCPNALSFHAGKSVQGNDLTPLPQETELGTRGSNMRYNLGEAGSFVDDEDGRRHVDYSGNLPRILSQVRLGDTPGKHIQDRVHEYVFLPSLAIRIIDTLEFQRLRSLKQLGTTVFLYPGATHTRFEHSIGVAHLASEMVRHIAICQPELGITLADILCVTVAGLCHDIGHGPFSHLFETIVNRIRAKEGKKSPWHHEQMSVRLLRRILSNIDLEEYNLTDEDARFIELCITGLSPRLPWPTDIGRPPCKRFLVDIVANKRNGLDVDRLDYFLRDSLACYGRASLDVHVPRLLSACKVFCYEGEYQICFEEKMALNLGDIFNVRAKLHKHAYQHRIVKVTDYMVSDALLEADKYFTVRGADGDPIRMSDCVEDEVGFCQLGDWVCNAIAASTDPRLQNAQSIIQRINERDLYRVVDMAMFSLFQVRATEESIHKEILTRYRELVNDELLWDAAEKTLIVSFIVITFGSLDDQGYPDDPINHVTFYNPKDIGLGAFKLPKTRASPLFSPRDYGEKMVLVMVRDEVFLDGVRAAFDAWKADYGPRLGVAVPTSNIRKDETPGKGSARAKRTKESNIALTSDDVVPFEEMQRRAQSASSSQESFQKRQTVQLDLKRARTPSCRPYVSQEEHSNEEERIGEDLKRIRRSD</sequence>
<dbReference type="GO" id="GO:0006203">
    <property type="term" value="P:dGTP catabolic process"/>
    <property type="evidence" value="ECO:0007669"/>
    <property type="project" value="TreeGrafter"/>
</dbReference>
<feature type="compositionally biased region" description="Basic and acidic residues" evidence="1">
    <location>
        <begin position="742"/>
        <end position="763"/>
    </location>
</feature>
<dbReference type="GO" id="GO:0008832">
    <property type="term" value="F:dGTPase activity"/>
    <property type="evidence" value="ECO:0007669"/>
    <property type="project" value="TreeGrafter"/>
</dbReference>
<dbReference type="PANTHER" id="PTHR11373:SF4">
    <property type="entry name" value="DEOXYNUCLEOSIDE TRIPHOSPHATE TRIPHOSPHOHYDROLASE SAMHD1"/>
    <property type="match status" value="1"/>
</dbReference>
<comment type="caution">
    <text evidence="3">The sequence shown here is derived from an EMBL/GenBank/DDBJ whole genome shotgun (WGS) entry which is preliminary data.</text>
</comment>
<dbReference type="PANTHER" id="PTHR11373">
    <property type="entry name" value="DEOXYNUCLEOSIDE TRIPHOSPHATE TRIPHOSPHOHYDROLASE"/>
    <property type="match status" value="1"/>
</dbReference>
<gene>
    <name evidence="3" type="ORF">Tco025E_02017</name>
</gene>
<dbReference type="InterPro" id="IPR006674">
    <property type="entry name" value="HD_domain"/>
</dbReference>
<evidence type="ECO:0000259" key="2">
    <source>
        <dbReference type="PROSITE" id="PS51831"/>
    </source>
</evidence>
<dbReference type="CDD" id="cd00077">
    <property type="entry name" value="HDc"/>
    <property type="match status" value="1"/>
</dbReference>
<reference evidence="3 4" key="1">
    <citation type="journal article" date="2018" name="BMC Genomics">
        <title>Genomic comparison of Trypanosoma conorhini and Trypanosoma rangeli to Trypanosoma cruzi strains of high and low virulence.</title>
        <authorList>
            <person name="Bradwell K.R."/>
            <person name="Koparde V.N."/>
            <person name="Matveyev A.V."/>
            <person name="Serrano M.G."/>
            <person name="Alves J.M."/>
            <person name="Parikh H."/>
            <person name="Huang B."/>
            <person name="Lee V."/>
            <person name="Espinosa-Alvarez O."/>
            <person name="Ortiz P.A."/>
            <person name="Costa-Martins A.G."/>
            <person name="Teixeira M.M."/>
            <person name="Buck G.A."/>
        </authorList>
    </citation>
    <scope>NUCLEOTIDE SEQUENCE [LARGE SCALE GENOMIC DNA]</scope>
    <source>
        <strain evidence="3 4">025E</strain>
    </source>
</reference>
<accession>A0A422Q6Y8</accession>
<feature type="compositionally biased region" description="Polar residues" evidence="1">
    <location>
        <begin position="716"/>
        <end position="725"/>
    </location>
</feature>
<keyword evidence="4" id="KW-1185">Reference proteome</keyword>
<dbReference type="InterPro" id="IPR050135">
    <property type="entry name" value="dGTPase-like"/>
</dbReference>
<dbReference type="Gene3D" id="1.10.3210.10">
    <property type="entry name" value="Hypothetical protein af1432"/>
    <property type="match status" value="1"/>
</dbReference>
<dbReference type="Pfam" id="PF01966">
    <property type="entry name" value="HD"/>
    <property type="match status" value="1"/>
</dbReference>
<dbReference type="AlphaFoldDB" id="A0A422Q6Y8"/>
<dbReference type="InterPro" id="IPR003607">
    <property type="entry name" value="HD/PDEase_dom"/>
</dbReference>
<feature type="region of interest" description="Disordered" evidence="1">
    <location>
        <begin position="668"/>
        <end position="763"/>
    </location>
</feature>
<dbReference type="PROSITE" id="PS51831">
    <property type="entry name" value="HD"/>
    <property type="match status" value="1"/>
</dbReference>
<dbReference type="SMART" id="SM00471">
    <property type="entry name" value="HDc"/>
    <property type="match status" value="1"/>
</dbReference>
<dbReference type="GeneID" id="40315628"/>
<dbReference type="GO" id="GO:0005634">
    <property type="term" value="C:nucleus"/>
    <property type="evidence" value="ECO:0007669"/>
    <property type="project" value="TreeGrafter"/>
</dbReference>
<dbReference type="EMBL" id="MKKU01000075">
    <property type="protein sequence ID" value="RNF25718.1"/>
    <property type="molecule type" value="Genomic_DNA"/>
</dbReference>
<dbReference type="SUPFAM" id="SSF109604">
    <property type="entry name" value="HD-domain/PDEase-like"/>
    <property type="match status" value="1"/>
</dbReference>
<evidence type="ECO:0000313" key="3">
    <source>
        <dbReference type="EMBL" id="RNF25718.1"/>
    </source>
</evidence>
<organism evidence="3 4">
    <name type="scientific">Trypanosoma conorhini</name>
    <dbReference type="NCBI Taxonomy" id="83891"/>
    <lineage>
        <taxon>Eukaryota</taxon>
        <taxon>Discoba</taxon>
        <taxon>Euglenozoa</taxon>
        <taxon>Kinetoplastea</taxon>
        <taxon>Metakinetoplastina</taxon>
        <taxon>Trypanosomatida</taxon>
        <taxon>Trypanosomatidae</taxon>
        <taxon>Trypanosoma</taxon>
    </lineage>
</organism>
<proteinExistence type="predicted"/>
<name>A0A422Q6Y8_9TRYP</name>
<protein>
    <submittedName>
        <fullName evidence="3">SAM domain-containing protein</fullName>
    </submittedName>
</protein>
<dbReference type="RefSeq" id="XP_029230924.1">
    <property type="nucleotide sequence ID" value="XM_029368953.1"/>
</dbReference>
<dbReference type="Proteomes" id="UP000284403">
    <property type="component" value="Unassembled WGS sequence"/>
</dbReference>
<evidence type="ECO:0000313" key="4">
    <source>
        <dbReference type="Proteomes" id="UP000284403"/>
    </source>
</evidence>
<feature type="domain" description="HD" evidence="2">
    <location>
        <begin position="242"/>
        <end position="389"/>
    </location>
</feature>